<dbReference type="SUPFAM" id="SSF55073">
    <property type="entry name" value="Nucleotide cyclase"/>
    <property type="match status" value="1"/>
</dbReference>
<evidence type="ECO:0000313" key="6">
    <source>
        <dbReference type="Proteomes" id="UP000241736"/>
    </source>
</evidence>
<dbReference type="InterPro" id="IPR029787">
    <property type="entry name" value="Nucleotide_cyclase"/>
</dbReference>
<dbReference type="Proteomes" id="UP000241736">
    <property type="component" value="Unassembled WGS sequence"/>
</dbReference>
<evidence type="ECO:0000259" key="3">
    <source>
        <dbReference type="PROSITE" id="PS50110"/>
    </source>
</evidence>
<evidence type="ECO:0000256" key="2">
    <source>
        <dbReference type="PROSITE-ProRule" id="PRU00169"/>
    </source>
</evidence>
<dbReference type="AlphaFoldDB" id="A0A2P6MBF5"/>
<dbReference type="NCBIfam" id="TIGR00254">
    <property type="entry name" value="GGDEF"/>
    <property type="match status" value="1"/>
</dbReference>
<dbReference type="SMART" id="SM00267">
    <property type="entry name" value="GGDEF"/>
    <property type="match status" value="1"/>
</dbReference>
<feature type="domain" description="Response regulatory" evidence="3">
    <location>
        <begin position="10"/>
        <end position="129"/>
    </location>
</feature>
<keyword evidence="6" id="KW-1185">Reference proteome</keyword>
<accession>A0A2P6MBF5</accession>
<dbReference type="PANTHER" id="PTHR44591">
    <property type="entry name" value="STRESS RESPONSE REGULATOR PROTEIN 1"/>
    <property type="match status" value="1"/>
</dbReference>
<dbReference type="SUPFAM" id="SSF52172">
    <property type="entry name" value="CheY-like"/>
    <property type="match status" value="1"/>
</dbReference>
<dbReference type="OrthoDB" id="9800897at2"/>
<evidence type="ECO:0000259" key="4">
    <source>
        <dbReference type="PROSITE" id="PS50887"/>
    </source>
</evidence>
<evidence type="ECO:0000313" key="5">
    <source>
        <dbReference type="EMBL" id="PRH83324.1"/>
    </source>
</evidence>
<name>A0A2P6MBF5_9GAMM</name>
<dbReference type="InterPro" id="IPR001789">
    <property type="entry name" value="Sig_transdc_resp-reg_receiver"/>
</dbReference>
<dbReference type="Gene3D" id="3.40.50.2300">
    <property type="match status" value="1"/>
</dbReference>
<dbReference type="Pfam" id="PF00072">
    <property type="entry name" value="Response_reg"/>
    <property type="match status" value="1"/>
</dbReference>
<dbReference type="PROSITE" id="PS50110">
    <property type="entry name" value="RESPONSE_REGULATORY"/>
    <property type="match status" value="1"/>
</dbReference>
<dbReference type="InterPro" id="IPR043128">
    <property type="entry name" value="Rev_trsase/Diguanyl_cyclase"/>
</dbReference>
<dbReference type="EMBL" id="PVLF01000003">
    <property type="protein sequence ID" value="PRH83324.1"/>
    <property type="molecule type" value="Genomic_DNA"/>
</dbReference>
<dbReference type="RefSeq" id="WP_106989701.1">
    <property type="nucleotide sequence ID" value="NZ_JAVEVW010000086.1"/>
</dbReference>
<comment type="caution">
    <text evidence="5">The sequence shown here is derived from an EMBL/GenBank/DDBJ whole genome shotgun (WGS) entry which is preliminary data.</text>
</comment>
<protein>
    <submittedName>
        <fullName evidence="5">Diguanylate cyclase response regulator</fullName>
    </submittedName>
</protein>
<feature type="modified residue" description="4-aspartylphosphate" evidence="2">
    <location>
        <position position="59"/>
    </location>
</feature>
<gene>
    <name evidence="5" type="ORF">C6N40_04030</name>
</gene>
<dbReference type="PANTHER" id="PTHR44591:SF3">
    <property type="entry name" value="RESPONSE REGULATORY DOMAIN-CONTAINING PROTEIN"/>
    <property type="match status" value="1"/>
</dbReference>
<keyword evidence="1 2" id="KW-0597">Phosphoprotein</keyword>
<sequence>MSSEPAAKARILVVDDSKLMRKAASKMLGDEFEVITADDGVDAWNQLGNDGAIQVVFTDLNMPRMDGYQLLRQIRAAGDAGVQGLPVIVVTGAENDEAARMKALDMGATDFIGKPFTTSDLVARARAHSTYQRVTRQLQSQVATDALTGLANKAGFLDRLRQDMAYAGRHQQPLCLVRLDIEDFHRFFLHNGRDVAEALVLQVARLLRGRIRKEDTAGRIGLGSFALSLPGGQPDGIAGMVAKVQAEVAANPPLHEGEPVPVSLHAAVLSPLTDGMLSPDEAMDACQARLDVARETGAAVLPAPPASAPAPVPAPVVPAAAEAAAPFAPEPQVETPAAPPVAGAPPSVDAALELLQAGRVQELAPQLPALIGRILPLLRLLGPKQRAQLLQFLQK</sequence>
<dbReference type="SMART" id="SM00448">
    <property type="entry name" value="REC"/>
    <property type="match status" value="1"/>
</dbReference>
<organism evidence="5 6">
    <name type="scientific">Arenimonas caeni</name>
    <dbReference type="NCBI Taxonomy" id="2058085"/>
    <lineage>
        <taxon>Bacteria</taxon>
        <taxon>Pseudomonadati</taxon>
        <taxon>Pseudomonadota</taxon>
        <taxon>Gammaproteobacteria</taxon>
        <taxon>Lysobacterales</taxon>
        <taxon>Lysobacteraceae</taxon>
        <taxon>Arenimonas</taxon>
    </lineage>
</organism>
<dbReference type="GO" id="GO:0000160">
    <property type="term" value="P:phosphorelay signal transduction system"/>
    <property type="evidence" value="ECO:0007669"/>
    <property type="project" value="InterPro"/>
</dbReference>
<reference evidence="5 6" key="1">
    <citation type="submission" date="2018-03" db="EMBL/GenBank/DDBJ databases">
        <title>Arenimonas caeni sp. nov., isolated from activated sludge.</title>
        <authorList>
            <person name="Liu H."/>
        </authorList>
    </citation>
    <scope>NUCLEOTIDE SEQUENCE [LARGE SCALE GENOMIC DNA]</scope>
    <source>
        <strain evidence="6">z29</strain>
    </source>
</reference>
<dbReference type="PROSITE" id="PS50887">
    <property type="entry name" value="GGDEF"/>
    <property type="match status" value="1"/>
</dbReference>
<dbReference type="Pfam" id="PF00990">
    <property type="entry name" value="GGDEF"/>
    <property type="match status" value="1"/>
</dbReference>
<proteinExistence type="predicted"/>
<dbReference type="CDD" id="cd01949">
    <property type="entry name" value="GGDEF"/>
    <property type="match status" value="1"/>
</dbReference>
<dbReference type="InterPro" id="IPR011006">
    <property type="entry name" value="CheY-like_superfamily"/>
</dbReference>
<feature type="domain" description="GGDEF" evidence="4">
    <location>
        <begin position="172"/>
        <end position="306"/>
    </location>
</feature>
<evidence type="ECO:0000256" key="1">
    <source>
        <dbReference type="ARBA" id="ARBA00022553"/>
    </source>
</evidence>
<dbReference type="Gene3D" id="3.30.70.270">
    <property type="match status" value="1"/>
</dbReference>
<dbReference type="InterPro" id="IPR050595">
    <property type="entry name" value="Bact_response_regulator"/>
</dbReference>
<dbReference type="InterPro" id="IPR000160">
    <property type="entry name" value="GGDEF_dom"/>
</dbReference>